<dbReference type="InterPro" id="IPR050833">
    <property type="entry name" value="Poly_Biosynth_Transport"/>
</dbReference>
<evidence type="ECO:0000256" key="3">
    <source>
        <dbReference type="ARBA" id="ARBA00022692"/>
    </source>
</evidence>
<dbReference type="Proteomes" id="UP000460949">
    <property type="component" value="Unassembled WGS sequence"/>
</dbReference>
<dbReference type="EMBL" id="WMET01000002">
    <property type="protein sequence ID" value="MYL20104.1"/>
    <property type="molecule type" value="Genomic_DNA"/>
</dbReference>
<dbReference type="Pfam" id="PF01943">
    <property type="entry name" value="Polysacc_synt"/>
    <property type="match status" value="1"/>
</dbReference>
<dbReference type="RefSeq" id="WP_160836526.1">
    <property type="nucleotide sequence ID" value="NZ_WMET01000002.1"/>
</dbReference>
<feature type="transmembrane region" description="Helical" evidence="6">
    <location>
        <begin position="169"/>
        <end position="191"/>
    </location>
</feature>
<dbReference type="PANTHER" id="PTHR30250:SF11">
    <property type="entry name" value="O-ANTIGEN TRANSPORTER-RELATED"/>
    <property type="match status" value="1"/>
</dbReference>
<feature type="transmembrane region" description="Helical" evidence="6">
    <location>
        <begin position="12"/>
        <end position="30"/>
    </location>
</feature>
<feature type="transmembrane region" description="Helical" evidence="6">
    <location>
        <begin position="249"/>
        <end position="273"/>
    </location>
</feature>
<feature type="transmembrane region" description="Helical" evidence="6">
    <location>
        <begin position="329"/>
        <end position="353"/>
    </location>
</feature>
<feature type="transmembrane region" description="Helical" evidence="6">
    <location>
        <begin position="224"/>
        <end position="243"/>
    </location>
</feature>
<feature type="transmembrane region" description="Helical" evidence="6">
    <location>
        <begin position="362"/>
        <end position="382"/>
    </location>
</feature>
<reference evidence="7 8" key="1">
    <citation type="submission" date="2019-11" db="EMBL/GenBank/DDBJ databases">
        <title>Genome sequences of 17 halophilic strains isolated from different environments.</title>
        <authorList>
            <person name="Furrow R.E."/>
        </authorList>
    </citation>
    <scope>NUCLEOTIDE SEQUENCE [LARGE SCALE GENOMIC DNA]</scope>
    <source>
        <strain evidence="7 8">22511_23_Filter</strain>
    </source>
</reference>
<comment type="subcellular location">
    <subcellularLocation>
        <location evidence="1">Cell membrane</location>
        <topology evidence="1">Multi-pass membrane protein</topology>
    </subcellularLocation>
</comment>
<organism evidence="7 8">
    <name type="scientific">Halobacillus litoralis</name>
    <dbReference type="NCBI Taxonomy" id="45668"/>
    <lineage>
        <taxon>Bacteria</taxon>
        <taxon>Bacillati</taxon>
        <taxon>Bacillota</taxon>
        <taxon>Bacilli</taxon>
        <taxon>Bacillales</taxon>
        <taxon>Bacillaceae</taxon>
        <taxon>Halobacillus</taxon>
    </lineage>
</organism>
<keyword evidence="3 6" id="KW-0812">Transmembrane</keyword>
<name>A0A845E357_9BACI</name>
<evidence type="ECO:0000256" key="6">
    <source>
        <dbReference type="SAM" id="Phobius"/>
    </source>
</evidence>
<feature type="transmembrane region" description="Helical" evidence="6">
    <location>
        <begin position="142"/>
        <end position="163"/>
    </location>
</feature>
<accession>A0A845E357</accession>
<keyword evidence="2" id="KW-1003">Cell membrane</keyword>
<feature type="transmembrane region" description="Helical" evidence="6">
    <location>
        <begin position="388"/>
        <end position="406"/>
    </location>
</feature>
<feature type="transmembrane region" description="Helical" evidence="6">
    <location>
        <begin position="294"/>
        <end position="317"/>
    </location>
</feature>
<feature type="transmembrane region" description="Helical" evidence="6">
    <location>
        <begin position="42"/>
        <end position="65"/>
    </location>
</feature>
<dbReference type="AlphaFoldDB" id="A0A845E357"/>
<evidence type="ECO:0000256" key="2">
    <source>
        <dbReference type="ARBA" id="ARBA00022475"/>
    </source>
</evidence>
<dbReference type="InterPro" id="IPR002797">
    <property type="entry name" value="Polysacc_synth"/>
</dbReference>
<keyword evidence="5 6" id="KW-0472">Membrane</keyword>
<dbReference type="PANTHER" id="PTHR30250">
    <property type="entry name" value="PST FAMILY PREDICTED COLANIC ACID TRANSPORTER"/>
    <property type="match status" value="1"/>
</dbReference>
<comment type="caution">
    <text evidence="7">The sequence shown here is derived from an EMBL/GenBank/DDBJ whole genome shotgun (WGS) entry which is preliminary data.</text>
</comment>
<feature type="transmembrane region" description="Helical" evidence="6">
    <location>
        <begin position="110"/>
        <end position="130"/>
    </location>
</feature>
<feature type="transmembrane region" description="Helical" evidence="6">
    <location>
        <begin position="86"/>
        <end position="104"/>
    </location>
</feature>
<evidence type="ECO:0000256" key="5">
    <source>
        <dbReference type="ARBA" id="ARBA00023136"/>
    </source>
</evidence>
<evidence type="ECO:0000256" key="1">
    <source>
        <dbReference type="ARBA" id="ARBA00004651"/>
    </source>
</evidence>
<proteinExistence type="predicted"/>
<evidence type="ECO:0000313" key="7">
    <source>
        <dbReference type="EMBL" id="MYL20104.1"/>
    </source>
</evidence>
<keyword evidence="4 6" id="KW-1133">Transmembrane helix</keyword>
<sequence>MFKTHVFNLSYLFSTKIISTFFAFFAQILIARLLTTEDYGVISFYIILINICATLNGFGIGKFWMRRFTVEGNDAYRWIVPSVKSLLFLTIITLPIYLFIPFFSLGVSSFAISLTLLPLLLFQSIISMVVGKFQVKRDFKGLSFFEMIKNTIFMFSSFILFFLEFNAFIISYAVLATMVLVYSIYILTSFYHSIKKSTLYREFVKKPSIQEVLSTAWPYGIQGLLYMLYYQVDIILITLLLGATDTGFYNAAFTLISFIFIFPSLLFQVYLLPKSNSWIVHKNVIMTEFIRKNVSLYSLLIGIFIMIGFCLGSEYIIMLLYGNSFSESISILQILALSIPFRFVSNSLGVLYVTEKMVSLKVYIQGGGAIFNIMLNLVSIPFLGVMGAALSTVITEVIVVVLLYLYSNKVKKEM</sequence>
<protein>
    <submittedName>
        <fullName evidence="7">Oligosaccharide flippase family protein</fullName>
    </submittedName>
</protein>
<gene>
    <name evidence="7" type="ORF">GLW04_09425</name>
</gene>
<dbReference type="GO" id="GO:0005886">
    <property type="term" value="C:plasma membrane"/>
    <property type="evidence" value="ECO:0007669"/>
    <property type="project" value="UniProtKB-SubCell"/>
</dbReference>
<evidence type="ECO:0000313" key="8">
    <source>
        <dbReference type="Proteomes" id="UP000460949"/>
    </source>
</evidence>
<evidence type="ECO:0000256" key="4">
    <source>
        <dbReference type="ARBA" id="ARBA00022989"/>
    </source>
</evidence>